<dbReference type="CDD" id="cd07721">
    <property type="entry name" value="yflN-like_MBL-fold"/>
    <property type="match status" value="1"/>
</dbReference>
<comment type="function">
    <text evidence="2">Counteracts the endogenous Pycsar antiviral defense system. Phosphodiesterase that enables metal-dependent hydrolysis of host cyclic nucleotide Pycsar defense signals such as cCMP and cUMP.</text>
</comment>
<evidence type="ECO:0000313" key="5">
    <source>
        <dbReference type="EMBL" id="KGE16590.1"/>
    </source>
</evidence>
<sequence length="254" mass="27788">MHIAKGIEMLEITVQVMGGSDTLYPTLLWDEKSAVLVDTGYPGLLGKFKEAFIEANVPWSKLRTIIITHQDLDHIGSLPSILTEGASGLTVLSHEIEQPYIEGDKMLLKHTPEALAAAEAMIPPHVPDEWRRAFLSVLANPPKGRVDNTIGNRDFLPYAGGITIIHTPGHSPGHLSLYHHESQTLIAGDALTVLDGELYGPDPRATPDLEEALISLTHFSEYEIKTVICYHGGLYQGDLQKRIAELTSKGKTEG</sequence>
<dbReference type="InterPro" id="IPR001279">
    <property type="entry name" value="Metallo-B-lactamas"/>
</dbReference>
<proteinExistence type="predicted"/>
<protein>
    <submittedName>
        <fullName evidence="5">Hydrolase</fullName>
    </submittedName>
</protein>
<evidence type="ECO:0000256" key="2">
    <source>
        <dbReference type="ARBA" id="ARBA00034301"/>
    </source>
</evidence>
<reference evidence="5 6" key="1">
    <citation type="submission" date="2014-08" db="EMBL/GenBank/DDBJ databases">
        <authorList>
            <person name="den Bakker H.C."/>
        </authorList>
    </citation>
    <scope>NUCLEOTIDE SEQUENCE [LARGE SCALE GENOMIC DNA]</scope>
    <source>
        <strain evidence="5 6">DSM 18334</strain>
    </source>
</reference>
<reference evidence="5 6" key="2">
    <citation type="submission" date="2014-10" db="EMBL/GenBank/DDBJ databases">
        <title>Comparative genomics of the Paenibacillus odorifer group.</title>
        <authorList>
            <person name="Tsai Y.-C."/>
            <person name="Martin N."/>
            <person name="Korlach J."/>
            <person name="Wiedmann M."/>
        </authorList>
    </citation>
    <scope>NUCLEOTIDE SEQUENCE [LARGE SCALE GENOMIC DNA]</scope>
    <source>
        <strain evidence="5 6">DSM 18334</strain>
    </source>
</reference>
<dbReference type="GO" id="GO:0016787">
    <property type="term" value="F:hydrolase activity"/>
    <property type="evidence" value="ECO:0007669"/>
    <property type="project" value="UniProtKB-KW"/>
</dbReference>
<dbReference type="RefSeq" id="WP_036654605.1">
    <property type="nucleotide sequence ID" value="NZ_JQCR01000003.1"/>
</dbReference>
<dbReference type="STRING" id="268407.PWYN_17910"/>
<dbReference type="OrthoDB" id="9802248at2"/>
<dbReference type="SMART" id="SM00849">
    <property type="entry name" value="Lactamase_B"/>
    <property type="match status" value="1"/>
</dbReference>
<comment type="catalytic activity">
    <reaction evidence="1">
        <text>3',5'-cyclic CMP + H2O = CMP + H(+)</text>
        <dbReference type="Rhea" id="RHEA:72675"/>
        <dbReference type="ChEBI" id="CHEBI:15377"/>
        <dbReference type="ChEBI" id="CHEBI:15378"/>
        <dbReference type="ChEBI" id="CHEBI:58003"/>
        <dbReference type="ChEBI" id="CHEBI:60377"/>
    </reaction>
    <physiologicalReaction direction="left-to-right" evidence="1">
        <dbReference type="Rhea" id="RHEA:72676"/>
    </physiologicalReaction>
</comment>
<dbReference type="PANTHER" id="PTHR42951:SF15">
    <property type="entry name" value="METALLO-BETA-LACTAMASE SUPERFAMILY PROTEIN"/>
    <property type="match status" value="1"/>
</dbReference>
<name>A0A098M2K5_9BACL</name>
<accession>A0A098M2K5</accession>
<dbReference type="Proteomes" id="UP000029734">
    <property type="component" value="Unassembled WGS sequence"/>
</dbReference>
<dbReference type="PANTHER" id="PTHR42951">
    <property type="entry name" value="METALLO-BETA-LACTAMASE DOMAIN-CONTAINING"/>
    <property type="match status" value="1"/>
</dbReference>
<comment type="caution">
    <text evidence="5">The sequence shown here is derived from an EMBL/GenBank/DDBJ whole genome shotgun (WGS) entry which is preliminary data.</text>
</comment>
<keyword evidence="6" id="KW-1185">Reference proteome</keyword>
<dbReference type="eggNOG" id="COG0491">
    <property type="taxonomic scope" value="Bacteria"/>
</dbReference>
<organism evidence="5 6">
    <name type="scientific">Paenibacillus wynnii</name>
    <dbReference type="NCBI Taxonomy" id="268407"/>
    <lineage>
        <taxon>Bacteria</taxon>
        <taxon>Bacillati</taxon>
        <taxon>Bacillota</taxon>
        <taxon>Bacilli</taxon>
        <taxon>Bacillales</taxon>
        <taxon>Paenibacillaceae</taxon>
        <taxon>Paenibacillus</taxon>
    </lineage>
</organism>
<evidence type="ECO:0000313" key="6">
    <source>
        <dbReference type="Proteomes" id="UP000029734"/>
    </source>
</evidence>
<dbReference type="Pfam" id="PF00753">
    <property type="entry name" value="Lactamase_B"/>
    <property type="match status" value="1"/>
</dbReference>
<evidence type="ECO:0000256" key="1">
    <source>
        <dbReference type="ARBA" id="ARBA00034221"/>
    </source>
</evidence>
<dbReference type="InterPro" id="IPR050855">
    <property type="entry name" value="NDM-1-like"/>
</dbReference>
<dbReference type="EMBL" id="JQCR01000003">
    <property type="protein sequence ID" value="KGE16590.1"/>
    <property type="molecule type" value="Genomic_DNA"/>
</dbReference>
<dbReference type="AlphaFoldDB" id="A0A098M2K5"/>
<dbReference type="Gene3D" id="3.60.15.10">
    <property type="entry name" value="Ribonuclease Z/Hydroxyacylglutathione hydrolase-like"/>
    <property type="match status" value="1"/>
</dbReference>
<gene>
    <name evidence="5" type="ORF">PWYN_17910</name>
</gene>
<evidence type="ECO:0000256" key="3">
    <source>
        <dbReference type="ARBA" id="ARBA00048505"/>
    </source>
</evidence>
<dbReference type="SUPFAM" id="SSF56281">
    <property type="entry name" value="Metallo-hydrolase/oxidoreductase"/>
    <property type="match status" value="1"/>
</dbReference>
<comment type="catalytic activity">
    <reaction evidence="3">
        <text>3',5'-cyclic UMP + H2O = UMP + H(+)</text>
        <dbReference type="Rhea" id="RHEA:70575"/>
        <dbReference type="ChEBI" id="CHEBI:15377"/>
        <dbReference type="ChEBI" id="CHEBI:15378"/>
        <dbReference type="ChEBI" id="CHEBI:57865"/>
        <dbReference type="ChEBI" id="CHEBI:184387"/>
    </reaction>
    <physiologicalReaction direction="left-to-right" evidence="3">
        <dbReference type="Rhea" id="RHEA:70576"/>
    </physiologicalReaction>
</comment>
<dbReference type="InterPro" id="IPR036866">
    <property type="entry name" value="RibonucZ/Hydroxyglut_hydro"/>
</dbReference>
<keyword evidence="5" id="KW-0378">Hydrolase</keyword>
<evidence type="ECO:0000259" key="4">
    <source>
        <dbReference type="SMART" id="SM00849"/>
    </source>
</evidence>
<feature type="domain" description="Metallo-beta-lactamase" evidence="4">
    <location>
        <begin position="22"/>
        <end position="231"/>
    </location>
</feature>